<dbReference type="NCBIfam" id="TIGR00229">
    <property type="entry name" value="sensory_box"/>
    <property type="match status" value="3"/>
</dbReference>
<dbReference type="Gene3D" id="2.10.70.100">
    <property type="match status" value="1"/>
</dbReference>
<feature type="domain" description="PAS" evidence="17">
    <location>
        <begin position="131"/>
        <end position="204"/>
    </location>
</feature>
<dbReference type="FunFam" id="2.10.70.100:FF:000001">
    <property type="entry name" value="Sensory transduction histidine kinase"/>
    <property type="match status" value="1"/>
</dbReference>
<dbReference type="RefSeq" id="WP_013645018.1">
    <property type="nucleotide sequence ID" value="NC_015216.1"/>
</dbReference>
<dbReference type="InterPro" id="IPR000700">
    <property type="entry name" value="PAS-assoc_C"/>
</dbReference>
<keyword evidence="11" id="KW-1133">Transmembrane helix</keyword>
<dbReference type="Gene3D" id="3.30.450.20">
    <property type="entry name" value="PAS domain"/>
    <property type="match status" value="3"/>
</dbReference>
<evidence type="ECO:0000256" key="7">
    <source>
        <dbReference type="ARBA" id="ARBA00022737"/>
    </source>
</evidence>
<dbReference type="InterPro" id="IPR011495">
    <property type="entry name" value="Sig_transdc_His_kin_sub2_dim/P"/>
</dbReference>
<dbReference type="Pfam" id="PF02518">
    <property type="entry name" value="HATPase_c"/>
    <property type="match status" value="1"/>
</dbReference>
<evidence type="ECO:0000259" key="17">
    <source>
        <dbReference type="PROSITE" id="PS50112"/>
    </source>
</evidence>
<proteinExistence type="predicted"/>
<dbReference type="Proteomes" id="UP000007490">
    <property type="component" value="Chromosome"/>
</dbReference>
<evidence type="ECO:0000259" key="16">
    <source>
        <dbReference type="PROSITE" id="PS50110"/>
    </source>
</evidence>
<evidence type="ECO:0000256" key="2">
    <source>
        <dbReference type="ARBA" id="ARBA00022475"/>
    </source>
</evidence>
<dbReference type="PANTHER" id="PTHR43065:SF23">
    <property type="entry name" value="SENSOR HISTIDINE KINASE PDTAS"/>
    <property type="match status" value="1"/>
</dbReference>
<feature type="domain" description="Response regulatory" evidence="16">
    <location>
        <begin position="5"/>
        <end position="119"/>
    </location>
</feature>
<evidence type="ECO:0000256" key="9">
    <source>
        <dbReference type="ARBA" id="ARBA00022777"/>
    </source>
</evidence>
<evidence type="ECO:0000256" key="14">
    <source>
        <dbReference type="PROSITE-ProRule" id="PRU00169"/>
    </source>
</evidence>
<keyword evidence="4 14" id="KW-0597">Phosphoprotein</keyword>
<dbReference type="PROSITE" id="PS50112">
    <property type="entry name" value="PAS"/>
    <property type="match status" value="2"/>
</dbReference>
<dbReference type="Gene3D" id="3.40.50.2300">
    <property type="match status" value="1"/>
</dbReference>
<accession>F0T841</accession>
<evidence type="ECO:0000259" key="15">
    <source>
        <dbReference type="PROSITE" id="PS50109"/>
    </source>
</evidence>
<dbReference type="Gene3D" id="3.30.565.10">
    <property type="entry name" value="Histidine kinase-like ATPase, C-terminal domain"/>
    <property type="match status" value="1"/>
</dbReference>
<keyword evidence="5" id="KW-0808">Transferase</keyword>
<dbReference type="Pfam" id="PF00989">
    <property type="entry name" value="PAS"/>
    <property type="match status" value="1"/>
</dbReference>
<keyword evidence="3" id="KW-0997">Cell inner membrane</keyword>
<evidence type="ECO:0000256" key="10">
    <source>
        <dbReference type="ARBA" id="ARBA00022840"/>
    </source>
</evidence>
<evidence type="ECO:0000256" key="11">
    <source>
        <dbReference type="ARBA" id="ARBA00022989"/>
    </source>
</evidence>
<dbReference type="InterPro" id="IPR001610">
    <property type="entry name" value="PAC"/>
</dbReference>
<reference evidence="19 20" key="2">
    <citation type="journal article" date="2014" name="Int. J. Syst. Evol. Microbiol.">
        <title>Methanobacterium paludis sp. nov. and a novel strain of Methanobacterium lacus isolated from northern peatlands.</title>
        <authorList>
            <person name="Cadillo-Quiroz H."/>
            <person name="Brauer S.L."/>
            <person name="Goodson N."/>
            <person name="Yavitt J.B."/>
            <person name="Zinder S.H."/>
        </authorList>
    </citation>
    <scope>NUCLEOTIDE SEQUENCE [LARGE SCALE GENOMIC DNA]</scope>
    <source>
        <strain evidence="19 20">AL-21</strain>
    </source>
</reference>
<evidence type="ECO:0000256" key="12">
    <source>
        <dbReference type="ARBA" id="ARBA00023012"/>
    </source>
</evidence>
<gene>
    <name evidence="19" type="ordered locus">Metbo_1429</name>
</gene>
<sequence>MSKIRILLVENEGIEAMDIKRELESMGYHVPYIAVNGKDAIKMAEKIFPDLILMDIMLPGKMDGIEVSKKLSHLNIPVVYLTANSEPSTFERAKETDPYGYIIKPFDSKEFMYTIEIAINKLKTENKIRAMKNEFKLITDHSSDMIYNMNLSDMSYDYVNPAAEKLTGYSPAEFYSSNNLLKQVVHPDFKNSYHETFIKLLDGGVETSLEYKIITKDGDEKWLKERNNLETDFNGKPVAVSGVLTDITPQKTAQQIFESLQKDCKADRERFEMAQKVAMMGIWENELATNDLKWSDEMYKILGLPIDTEVNLNDVVEIFPEEELKRFHEAVEESIINNKPYSNDYRIVRPDGEVRYIHDEGKVIRDENGEALKMFGSTQDITSRKKAEIALAESEAKFRKFVETTPDMIWEIDAQGTFKYISPQSLQIMGYTPDKLIGTKIFELLKPEAVDDVRNSFMDHVNKGQYFKTLVVPAIDRVGNELILEIRSAKVVEENTQFIGFEGIARDITDITKATNQLINSVNEKNILLKEIHHRVKNNMQIISSLLNLQIEHLNDENAINSLKESQNRIITMATLHEKLYLTSNFSKINQTEYITSLIRGLFLSYTANSRVESVLDIESLDLNMETSIPCGLIINELVTNSLVHGFPDGMEGTIRVSLKTLGDMYELRVVDDGVGIPKNMHIEDTNTLGLELVKSLVDQLDGSMELNSNGKTEFIIVFSEIEYKERI</sequence>
<feature type="domain" description="PAC" evidence="18">
    <location>
        <begin position="207"/>
        <end position="259"/>
    </location>
</feature>
<keyword evidence="10" id="KW-0067">ATP-binding</keyword>
<evidence type="ECO:0000256" key="4">
    <source>
        <dbReference type="ARBA" id="ARBA00022553"/>
    </source>
</evidence>
<dbReference type="SUPFAM" id="SSF55785">
    <property type="entry name" value="PYP-like sensor domain (PAS domain)"/>
    <property type="match status" value="3"/>
</dbReference>
<dbReference type="AlphaFoldDB" id="F0T841"/>
<dbReference type="InterPro" id="IPR013655">
    <property type="entry name" value="PAS_fold_3"/>
</dbReference>
<dbReference type="Pfam" id="PF07568">
    <property type="entry name" value="HisKA_2"/>
    <property type="match status" value="1"/>
</dbReference>
<keyword evidence="8" id="KW-0547">Nucleotide-binding</keyword>
<dbReference type="GeneID" id="24964556"/>
<dbReference type="eggNOG" id="arCOG02348">
    <property type="taxonomic scope" value="Archaea"/>
</dbReference>
<keyword evidence="12" id="KW-0902">Two-component regulatory system</keyword>
<evidence type="ECO:0000256" key="6">
    <source>
        <dbReference type="ARBA" id="ARBA00022692"/>
    </source>
</evidence>
<dbReference type="PROSITE" id="PS50110">
    <property type="entry name" value="RESPONSE_REGULATORY"/>
    <property type="match status" value="1"/>
</dbReference>
<feature type="domain" description="PAC" evidence="18">
    <location>
        <begin position="468"/>
        <end position="520"/>
    </location>
</feature>
<dbReference type="HOGENOM" id="CLU_000445_114_57_2"/>
<evidence type="ECO:0000256" key="8">
    <source>
        <dbReference type="ARBA" id="ARBA00022741"/>
    </source>
</evidence>
<feature type="modified residue" description="4-aspartylphosphate" evidence="14">
    <location>
        <position position="55"/>
    </location>
</feature>
<keyword evidence="7" id="KW-0677">Repeat</keyword>
<reference evidence="20" key="1">
    <citation type="submission" date="2011-02" db="EMBL/GenBank/DDBJ databases">
        <title>Complete sequence of Methanobacterium sp. AL-21.</title>
        <authorList>
            <consortium name="US DOE Joint Genome Institute"/>
            <person name="Lucas S."/>
            <person name="Copeland A."/>
            <person name="Lapidus A."/>
            <person name="Cheng J.-F."/>
            <person name="Goodwin L."/>
            <person name="Pitluck S."/>
            <person name="Chertkov O."/>
            <person name="Detter J.C."/>
            <person name="Han C."/>
            <person name="Tapia R."/>
            <person name="Land M."/>
            <person name="Hauser L."/>
            <person name="Kyrpides N."/>
            <person name="Ivanova N."/>
            <person name="Mikhailova N."/>
            <person name="Pagani I."/>
            <person name="Cadillo-Quiroz H."/>
            <person name="Imachi H."/>
            <person name="Zinder S."/>
            <person name="Liu W."/>
            <person name="Woyke T."/>
        </authorList>
    </citation>
    <scope>NUCLEOTIDE SEQUENCE [LARGE SCALE GENOMIC DNA]</scope>
    <source>
        <strain evidence="20">AL-21</strain>
    </source>
</reference>
<dbReference type="STRING" id="877455.Metbo_1429"/>
<dbReference type="InterPro" id="IPR036890">
    <property type="entry name" value="HATPase_C_sf"/>
</dbReference>
<organism evidence="19 20">
    <name type="scientific">Methanobacterium lacus (strain AL-21)</name>
    <dbReference type="NCBI Taxonomy" id="877455"/>
    <lineage>
        <taxon>Archaea</taxon>
        <taxon>Methanobacteriati</taxon>
        <taxon>Methanobacteriota</taxon>
        <taxon>Methanomada group</taxon>
        <taxon>Methanobacteria</taxon>
        <taxon>Methanobacteriales</taxon>
        <taxon>Methanobacteriaceae</taxon>
        <taxon>Methanobacterium</taxon>
    </lineage>
</organism>
<dbReference type="GO" id="GO:0016301">
    <property type="term" value="F:kinase activity"/>
    <property type="evidence" value="ECO:0007669"/>
    <property type="project" value="UniProtKB-KW"/>
</dbReference>
<dbReference type="SUPFAM" id="SSF55874">
    <property type="entry name" value="ATPase domain of HSP90 chaperone/DNA topoisomerase II/histidine kinase"/>
    <property type="match status" value="1"/>
</dbReference>
<dbReference type="SMART" id="SM00387">
    <property type="entry name" value="HATPase_c"/>
    <property type="match status" value="1"/>
</dbReference>
<feature type="domain" description="Histidine kinase" evidence="15">
    <location>
        <begin position="634"/>
        <end position="723"/>
    </location>
</feature>
<dbReference type="SMART" id="SM00086">
    <property type="entry name" value="PAC"/>
    <property type="match status" value="3"/>
</dbReference>
<dbReference type="CDD" id="cd00130">
    <property type="entry name" value="PAS"/>
    <property type="match status" value="3"/>
</dbReference>
<dbReference type="PROSITE" id="PS50109">
    <property type="entry name" value="HIS_KIN"/>
    <property type="match status" value="1"/>
</dbReference>
<dbReference type="SUPFAM" id="SSF52172">
    <property type="entry name" value="CheY-like"/>
    <property type="match status" value="1"/>
</dbReference>
<keyword evidence="9 19" id="KW-0418">Kinase</keyword>
<feature type="domain" description="PAC" evidence="18">
    <location>
        <begin position="341"/>
        <end position="393"/>
    </location>
</feature>
<dbReference type="Pfam" id="PF00072">
    <property type="entry name" value="Response_reg"/>
    <property type="match status" value="1"/>
</dbReference>
<name>F0T841_METLA</name>
<protein>
    <submittedName>
        <fullName evidence="19">Signal transduction histidine kinase</fullName>
    </submittedName>
</protein>
<dbReference type="SMART" id="SM00091">
    <property type="entry name" value="PAS"/>
    <property type="match status" value="3"/>
</dbReference>
<keyword evidence="6" id="KW-0812">Transmembrane</keyword>
<evidence type="ECO:0000259" key="18">
    <source>
        <dbReference type="PROSITE" id="PS50113"/>
    </source>
</evidence>
<keyword evidence="20" id="KW-1185">Reference proteome</keyword>
<dbReference type="EMBL" id="CP002551">
    <property type="protein sequence ID" value="ADZ09667.1"/>
    <property type="molecule type" value="Genomic_DNA"/>
</dbReference>
<evidence type="ECO:0000256" key="1">
    <source>
        <dbReference type="ARBA" id="ARBA00004429"/>
    </source>
</evidence>
<evidence type="ECO:0000256" key="3">
    <source>
        <dbReference type="ARBA" id="ARBA00022519"/>
    </source>
</evidence>
<evidence type="ECO:0000313" key="19">
    <source>
        <dbReference type="EMBL" id="ADZ09667.1"/>
    </source>
</evidence>
<comment type="subcellular location">
    <subcellularLocation>
        <location evidence="1">Cell inner membrane</location>
        <topology evidence="1">Multi-pass membrane protein</topology>
    </subcellularLocation>
</comment>
<evidence type="ECO:0000256" key="13">
    <source>
        <dbReference type="ARBA" id="ARBA00023136"/>
    </source>
</evidence>
<dbReference type="GO" id="GO:0000166">
    <property type="term" value="F:nucleotide binding"/>
    <property type="evidence" value="ECO:0007669"/>
    <property type="project" value="UniProtKB-KW"/>
</dbReference>
<dbReference type="eggNOG" id="arCOG02393">
    <property type="taxonomic scope" value="Archaea"/>
</dbReference>
<dbReference type="InterPro" id="IPR000014">
    <property type="entry name" value="PAS"/>
</dbReference>
<dbReference type="InterPro" id="IPR003594">
    <property type="entry name" value="HATPase_dom"/>
</dbReference>
<dbReference type="KEGG" id="mel:Metbo_1429"/>
<dbReference type="SMART" id="SM00448">
    <property type="entry name" value="REC"/>
    <property type="match status" value="1"/>
</dbReference>
<keyword evidence="2" id="KW-1003">Cell membrane</keyword>
<dbReference type="Pfam" id="PF08447">
    <property type="entry name" value="PAS_3"/>
    <property type="match status" value="2"/>
</dbReference>
<evidence type="ECO:0000256" key="5">
    <source>
        <dbReference type="ARBA" id="ARBA00022679"/>
    </source>
</evidence>
<keyword evidence="13" id="KW-0472">Membrane</keyword>
<dbReference type="InterPro" id="IPR011006">
    <property type="entry name" value="CheY-like_superfamily"/>
</dbReference>
<dbReference type="PANTHER" id="PTHR43065">
    <property type="entry name" value="SENSOR HISTIDINE KINASE"/>
    <property type="match status" value="1"/>
</dbReference>
<dbReference type="InterPro" id="IPR013767">
    <property type="entry name" value="PAS_fold"/>
</dbReference>
<dbReference type="InterPro" id="IPR001789">
    <property type="entry name" value="Sig_transdc_resp-reg_receiver"/>
</dbReference>
<dbReference type="PROSITE" id="PS50113">
    <property type="entry name" value="PAC"/>
    <property type="match status" value="3"/>
</dbReference>
<dbReference type="CDD" id="cd17534">
    <property type="entry name" value="REC_DC-like"/>
    <property type="match status" value="1"/>
</dbReference>
<dbReference type="InterPro" id="IPR005467">
    <property type="entry name" value="His_kinase_dom"/>
</dbReference>
<feature type="domain" description="PAS" evidence="17">
    <location>
        <begin position="394"/>
        <end position="464"/>
    </location>
</feature>
<dbReference type="GO" id="GO:0005886">
    <property type="term" value="C:plasma membrane"/>
    <property type="evidence" value="ECO:0007669"/>
    <property type="project" value="UniProtKB-SubCell"/>
</dbReference>
<dbReference type="InterPro" id="IPR035965">
    <property type="entry name" value="PAS-like_dom_sf"/>
</dbReference>
<dbReference type="GO" id="GO:0000160">
    <property type="term" value="P:phosphorelay signal transduction system"/>
    <property type="evidence" value="ECO:0007669"/>
    <property type="project" value="InterPro"/>
</dbReference>
<evidence type="ECO:0000313" key="20">
    <source>
        <dbReference type="Proteomes" id="UP000007490"/>
    </source>
</evidence>
<dbReference type="OrthoDB" id="8127at2157"/>